<feature type="domain" description="NodB homology" evidence="1">
    <location>
        <begin position="23"/>
        <end position="220"/>
    </location>
</feature>
<dbReference type="Gene3D" id="3.20.20.370">
    <property type="entry name" value="Glycoside hydrolase/deacetylase"/>
    <property type="match status" value="1"/>
</dbReference>
<evidence type="ECO:0000259" key="1">
    <source>
        <dbReference type="PROSITE" id="PS51677"/>
    </source>
</evidence>
<organism evidence="2">
    <name type="scientific">hydrothermal vent metagenome</name>
    <dbReference type="NCBI Taxonomy" id="652676"/>
    <lineage>
        <taxon>unclassified sequences</taxon>
        <taxon>metagenomes</taxon>
        <taxon>ecological metagenomes</taxon>
    </lineage>
</organism>
<accession>A0A3B0Y8R7</accession>
<dbReference type="PROSITE" id="PS51677">
    <property type="entry name" value="NODB"/>
    <property type="match status" value="1"/>
</dbReference>
<dbReference type="InterPro" id="IPR011330">
    <property type="entry name" value="Glyco_hydro/deAcase_b/a-brl"/>
</dbReference>
<dbReference type="NCBIfam" id="TIGR03006">
    <property type="entry name" value="pepcterm_polyde"/>
    <property type="match status" value="1"/>
</dbReference>
<proteinExistence type="predicted"/>
<dbReference type="EMBL" id="UOFG01000238">
    <property type="protein sequence ID" value="VAW64756.1"/>
    <property type="molecule type" value="Genomic_DNA"/>
</dbReference>
<dbReference type="InterPro" id="IPR014344">
    <property type="entry name" value="XrtA_polysacc_deacetyl"/>
</dbReference>
<gene>
    <name evidence="2" type="ORF">MNBD_GAMMA11-1327</name>
</gene>
<dbReference type="InterPro" id="IPR022560">
    <property type="entry name" value="DUF3473"/>
</dbReference>
<dbReference type="Pfam" id="PF11959">
    <property type="entry name" value="DUF3473"/>
    <property type="match status" value="1"/>
</dbReference>
<protein>
    <submittedName>
        <fullName evidence="2">FIG004655: Polysaccharide deacetylase</fullName>
    </submittedName>
</protein>
<dbReference type="GO" id="GO:0005975">
    <property type="term" value="P:carbohydrate metabolic process"/>
    <property type="evidence" value="ECO:0007669"/>
    <property type="project" value="InterPro"/>
</dbReference>
<evidence type="ECO:0000313" key="2">
    <source>
        <dbReference type="EMBL" id="VAW64756.1"/>
    </source>
</evidence>
<sequence length="289" mass="32902">MNHNITNAFTVDVEDYFQVESLSSVVNRADWDSHTCRVEKNTHAILALLDESEQKGTFFVLGWIAQRYPELVKEIASLGHEVASHGMSHKLIYKQTRAEFTQETFDSKALLEEIVQTEVNGYRAATYSITKDSLWALDVLVEVGFKYDSSIFPMKHDRYGIPAAHPLPGIITAPEGGEIIEFPISTVKNKLLTLPIAGGGYFRLYPYLISKLGLKSINNKNNPFMFYIHPWEIDHEQPVMNGLSGFSKFRHYNNLDKCESRLRKLLADFEFNTMQHVLDNSTLSKTSYG</sequence>
<name>A0A3B0Y8R7_9ZZZZ</name>
<dbReference type="InterPro" id="IPR045235">
    <property type="entry name" value="PuuE_HpPgdA-like"/>
</dbReference>
<dbReference type="PANTHER" id="PTHR47561">
    <property type="entry name" value="POLYSACCHARIDE DEACETYLASE FAMILY PROTEIN (AFU_ORTHOLOGUE AFUA_6G05030)"/>
    <property type="match status" value="1"/>
</dbReference>
<dbReference type="Pfam" id="PF01522">
    <property type="entry name" value="Polysacc_deac_1"/>
    <property type="match status" value="1"/>
</dbReference>
<dbReference type="CDD" id="cd10941">
    <property type="entry name" value="CE4_PuuE_HpPgdA_like_2"/>
    <property type="match status" value="1"/>
</dbReference>
<dbReference type="PANTHER" id="PTHR47561:SF1">
    <property type="entry name" value="POLYSACCHARIDE DEACETYLASE FAMILY PROTEIN (AFU_ORTHOLOGUE AFUA_6G05030)"/>
    <property type="match status" value="1"/>
</dbReference>
<dbReference type="SUPFAM" id="SSF88713">
    <property type="entry name" value="Glycoside hydrolase/deacetylase"/>
    <property type="match status" value="1"/>
</dbReference>
<reference evidence="2" key="1">
    <citation type="submission" date="2018-06" db="EMBL/GenBank/DDBJ databases">
        <authorList>
            <person name="Zhirakovskaya E."/>
        </authorList>
    </citation>
    <scope>NUCLEOTIDE SEQUENCE</scope>
</reference>
<dbReference type="AlphaFoldDB" id="A0A3B0Y8R7"/>
<dbReference type="GO" id="GO:0016810">
    <property type="term" value="F:hydrolase activity, acting on carbon-nitrogen (but not peptide) bonds"/>
    <property type="evidence" value="ECO:0007669"/>
    <property type="project" value="InterPro"/>
</dbReference>
<dbReference type="InterPro" id="IPR002509">
    <property type="entry name" value="NODB_dom"/>
</dbReference>